<protein>
    <submittedName>
        <fullName evidence="3">Protein phosphatase inhibitor 2</fullName>
    </submittedName>
</protein>
<evidence type="ECO:0000313" key="3">
    <source>
        <dbReference type="EMBL" id="OON14271.1"/>
    </source>
</evidence>
<keyword evidence="4" id="KW-1185">Reference proteome</keyword>
<evidence type="ECO:0000256" key="2">
    <source>
        <dbReference type="SAM" id="MobiDB-lite"/>
    </source>
</evidence>
<dbReference type="Proteomes" id="UP000243686">
    <property type="component" value="Unassembled WGS sequence"/>
</dbReference>
<dbReference type="GO" id="GO:0009966">
    <property type="term" value="P:regulation of signal transduction"/>
    <property type="evidence" value="ECO:0007669"/>
    <property type="project" value="InterPro"/>
</dbReference>
<gene>
    <name evidence="3" type="ORF">X801_09939</name>
</gene>
<dbReference type="Pfam" id="PF04979">
    <property type="entry name" value="IPP-2"/>
    <property type="match status" value="1"/>
</dbReference>
<feature type="compositionally biased region" description="Polar residues" evidence="2">
    <location>
        <begin position="188"/>
        <end position="211"/>
    </location>
</feature>
<feature type="non-terminal residue" evidence="3">
    <location>
        <position position="211"/>
    </location>
</feature>
<dbReference type="PANTHER" id="PTHR12398">
    <property type="entry name" value="PROTEIN PHOSPHATASE INHIBITOR"/>
    <property type="match status" value="1"/>
</dbReference>
<dbReference type="EMBL" id="KV906756">
    <property type="protein sequence ID" value="OON14271.1"/>
    <property type="molecule type" value="Genomic_DNA"/>
</dbReference>
<evidence type="ECO:0000313" key="4">
    <source>
        <dbReference type="Proteomes" id="UP000243686"/>
    </source>
</evidence>
<evidence type="ECO:0000256" key="1">
    <source>
        <dbReference type="ARBA" id="ARBA00005472"/>
    </source>
</evidence>
<accession>A0A1S8WIJ2</accession>
<reference evidence="3 4" key="1">
    <citation type="submission" date="2015-03" db="EMBL/GenBank/DDBJ databases">
        <title>Draft genome of the nematode, Opisthorchis viverrini.</title>
        <authorList>
            <person name="Mitreva M."/>
        </authorList>
    </citation>
    <scope>NUCLEOTIDE SEQUENCE [LARGE SCALE GENOMIC DNA]</scope>
    <source>
        <strain evidence="3">Khon Kaen</strain>
    </source>
</reference>
<dbReference type="Gene3D" id="6.10.250.1050">
    <property type="match status" value="2"/>
</dbReference>
<feature type="region of interest" description="Disordered" evidence="2">
    <location>
        <begin position="151"/>
        <end position="211"/>
    </location>
</feature>
<dbReference type="PANTHER" id="PTHR12398:SF20">
    <property type="entry name" value="PROTEIN PHOSPHATASE 1 REGULATORY INHIBITOR SUBUNIT 2"/>
    <property type="match status" value="1"/>
</dbReference>
<dbReference type="AlphaFoldDB" id="A0A1S8WIJ2"/>
<name>A0A1S8WIJ2_OPIVI</name>
<dbReference type="InterPro" id="IPR007062">
    <property type="entry name" value="PPI-2"/>
</dbReference>
<dbReference type="GO" id="GO:0004864">
    <property type="term" value="F:protein phosphatase inhibitor activity"/>
    <property type="evidence" value="ECO:0007669"/>
    <property type="project" value="InterPro"/>
</dbReference>
<feature type="compositionally biased region" description="Polar residues" evidence="2">
    <location>
        <begin position="1"/>
        <end position="11"/>
    </location>
</feature>
<feature type="region of interest" description="Disordered" evidence="2">
    <location>
        <begin position="1"/>
        <end position="25"/>
    </location>
</feature>
<organism evidence="3 4">
    <name type="scientific">Opisthorchis viverrini</name>
    <name type="common">Southeast Asian liver fluke</name>
    <dbReference type="NCBI Taxonomy" id="6198"/>
    <lineage>
        <taxon>Eukaryota</taxon>
        <taxon>Metazoa</taxon>
        <taxon>Spiralia</taxon>
        <taxon>Lophotrochozoa</taxon>
        <taxon>Platyhelminthes</taxon>
        <taxon>Trematoda</taxon>
        <taxon>Digenea</taxon>
        <taxon>Opisthorchiida</taxon>
        <taxon>Opisthorchiata</taxon>
        <taxon>Opisthorchiidae</taxon>
        <taxon>Opisthorchis</taxon>
    </lineage>
</organism>
<comment type="similarity">
    <text evidence="1">Belongs to the protein phosphatase inhibitor 2 family.</text>
</comment>
<feature type="compositionally biased region" description="Basic and acidic residues" evidence="2">
    <location>
        <begin position="167"/>
        <end position="176"/>
    </location>
</feature>
<sequence>MTDKSGGTTSPKGILKKPKESQRQKTFQWDEMNILATYHPADKTYGHMKIEEPKTPFVFESESGVGGSYGAGFSAEDLAARLAAASHGTDEDQLEIMLTNPYNVAAPTQWVAAPRAIRDPDPVDPAELEHQRQFREKRRLHYNEFMAAKMAQETLNPEETSSDDSELERAAEEAARNARLNAGKSRQVPLTDSSPANPNNRRGKQNDTTGR</sequence>
<proteinExistence type="inferred from homology"/>